<dbReference type="InterPro" id="IPR042855">
    <property type="entry name" value="V_SNARE_CC"/>
</dbReference>
<dbReference type="InterPro" id="IPR016444">
    <property type="entry name" value="Synaptobrevin/VAMP"/>
</dbReference>
<dbReference type="CDD" id="cd15843">
    <property type="entry name" value="R-SNARE"/>
    <property type="match status" value="1"/>
</dbReference>
<dbReference type="STRING" id="34508.A0A4U5M8S4"/>
<name>A0A4U5M8S4_STECR</name>
<reference evidence="4 5" key="1">
    <citation type="journal article" date="2015" name="Genome Biol.">
        <title>Comparative genomics of Steinernema reveals deeply conserved gene regulatory networks.</title>
        <authorList>
            <person name="Dillman A.R."/>
            <person name="Macchietto M."/>
            <person name="Porter C.F."/>
            <person name="Rogers A."/>
            <person name="Williams B."/>
            <person name="Antoshechkin I."/>
            <person name="Lee M.M."/>
            <person name="Goodwin Z."/>
            <person name="Lu X."/>
            <person name="Lewis E.E."/>
            <person name="Goodrich-Blair H."/>
            <person name="Stock S.P."/>
            <person name="Adams B.J."/>
            <person name="Sternberg P.W."/>
            <person name="Mortazavi A."/>
        </authorList>
    </citation>
    <scope>NUCLEOTIDE SEQUENCE [LARGE SCALE GENOMIC DNA]</scope>
    <source>
        <strain evidence="4 5">ALL</strain>
    </source>
</reference>
<protein>
    <recommendedName>
        <fullName evidence="3">V-SNARE coiled-coil homology domain-containing protein</fullName>
    </recommendedName>
</protein>
<evidence type="ECO:0000313" key="5">
    <source>
        <dbReference type="Proteomes" id="UP000298663"/>
    </source>
</evidence>
<dbReference type="EMBL" id="AZBU02000009">
    <property type="protein sequence ID" value="TKR65356.1"/>
    <property type="molecule type" value="Genomic_DNA"/>
</dbReference>
<dbReference type="PRINTS" id="PR00219">
    <property type="entry name" value="SYNAPTOBREVN"/>
</dbReference>
<keyword evidence="2" id="KW-0812">Transmembrane</keyword>
<sequence>MDGFNLPNTPINAQTAKKIHRANQELDAVKLVMMNNIKNVLNRGEKLDVLNHRIDMLESGAGEFQVNARKARNQAYWSKNKWSISYTIFLTLFGMLLFFLTYDLMMNTLDQRTRMAHPVDHDHETWNHEANGTYGANGTAWNSM</sequence>
<keyword evidence="1" id="KW-0175">Coiled coil</keyword>
<dbReference type="PROSITE" id="PS50892">
    <property type="entry name" value="V_SNARE"/>
    <property type="match status" value="1"/>
</dbReference>
<gene>
    <name evidence="4" type="ORF">L596_025770</name>
</gene>
<comment type="caution">
    <text evidence="4">The sequence shown here is derived from an EMBL/GenBank/DDBJ whole genome shotgun (WGS) entry which is preliminary data.</text>
</comment>
<dbReference type="InterPro" id="IPR001388">
    <property type="entry name" value="Synaptobrevin-like"/>
</dbReference>
<keyword evidence="5" id="KW-1185">Reference proteome</keyword>
<dbReference type="AlphaFoldDB" id="A0A4U5M8S4"/>
<feature type="transmembrane region" description="Helical" evidence="2">
    <location>
        <begin position="84"/>
        <end position="105"/>
    </location>
</feature>
<keyword evidence="2" id="KW-0472">Membrane</keyword>
<dbReference type="GO" id="GO:0016192">
    <property type="term" value="P:vesicle-mediated transport"/>
    <property type="evidence" value="ECO:0007669"/>
    <property type="project" value="InterPro"/>
</dbReference>
<dbReference type="GO" id="GO:0016020">
    <property type="term" value="C:membrane"/>
    <property type="evidence" value="ECO:0007669"/>
    <property type="project" value="InterPro"/>
</dbReference>
<accession>A0A4U5M8S4</accession>
<reference evidence="4 5" key="2">
    <citation type="journal article" date="2019" name="G3 (Bethesda)">
        <title>Hybrid Assembly of the Genome of the Entomopathogenic Nematode Steinernema carpocapsae Identifies the X-Chromosome.</title>
        <authorList>
            <person name="Serra L."/>
            <person name="Macchietto M."/>
            <person name="Macias-Munoz A."/>
            <person name="McGill C.J."/>
            <person name="Rodriguez I.M."/>
            <person name="Rodriguez B."/>
            <person name="Murad R."/>
            <person name="Mortazavi A."/>
        </authorList>
    </citation>
    <scope>NUCLEOTIDE SEQUENCE [LARGE SCALE GENOMIC DNA]</scope>
    <source>
        <strain evidence="4 5">ALL</strain>
    </source>
</reference>
<proteinExistence type="predicted"/>
<evidence type="ECO:0000259" key="3">
    <source>
        <dbReference type="PROSITE" id="PS50892"/>
    </source>
</evidence>
<dbReference type="Proteomes" id="UP000298663">
    <property type="component" value="Unassembled WGS sequence"/>
</dbReference>
<keyword evidence="2" id="KW-1133">Transmembrane helix</keyword>
<dbReference type="OrthoDB" id="190375at2759"/>
<evidence type="ECO:0000256" key="2">
    <source>
        <dbReference type="SAM" id="Phobius"/>
    </source>
</evidence>
<feature type="domain" description="V-SNARE coiled-coil homology" evidence="3">
    <location>
        <begin position="18"/>
        <end position="78"/>
    </location>
</feature>
<dbReference type="Pfam" id="PF00957">
    <property type="entry name" value="Synaptobrevin"/>
    <property type="match status" value="1"/>
</dbReference>
<evidence type="ECO:0000256" key="1">
    <source>
        <dbReference type="PROSITE-ProRule" id="PRU00290"/>
    </source>
</evidence>
<organism evidence="4 5">
    <name type="scientific">Steinernema carpocapsae</name>
    <name type="common">Entomopathogenic nematode</name>
    <dbReference type="NCBI Taxonomy" id="34508"/>
    <lineage>
        <taxon>Eukaryota</taxon>
        <taxon>Metazoa</taxon>
        <taxon>Ecdysozoa</taxon>
        <taxon>Nematoda</taxon>
        <taxon>Chromadorea</taxon>
        <taxon>Rhabditida</taxon>
        <taxon>Tylenchina</taxon>
        <taxon>Panagrolaimomorpha</taxon>
        <taxon>Strongyloidoidea</taxon>
        <taxon>Steinernematidae</taxon>
        <taxon>Steinernema</taxon>
    </lineage>
</organism>
<dbReference type="PANTHER" id="PTHR45701">
    <property type="entry name" value="SYNAPTOBREVIN FAMILY MEMBER"/>
    <property type="match status" value="1"/>
</dbReference>
<evidence type="ECO:0000313" key="4">
    <source>
        <dbReference type="EMBL" id="TKR65356.1"/>
    </source>
</evidence>
<dbReference type="Gene3D" id="1.20.5.110">
    <property type="match status" value="1"/>
</dbReference>
<dbReference type="SUPFAM" id="SSF58038">
    <property type="entry name" value="SNARE fusion complex"/>
    <property type="match status" value="1"/>
</dbReference>